<evidence type="ECO:0000313" key="3">
    <source>
        <dbReference type="EMBL" id="CAG5106710.1"/>
    </source>
</evidence>
<evidence type="ECO:0000256" key="2">
    <source>
        <dbReference type="SAM" id="Phobius"/>
    </source>
</evidence>
<feature type="transmembrane region" description="Helical" evidence="2">
    <location>
        <begin position="471"/>
        <end position="493"/>
    </location>
</feature>
<dbReference type="SUPFAM" id="SSF48726">
    <property type="entry name" value="Immunoglobulin"/>
    <property type="match status" value="1"/>
</dbReference>
<dbReference type="InterPro" id="IPR013783">
    <property type="entry name" value="Ig-like_fold"/>
</dbReference>
<evidence type="ECO:0000256" key="1">
    <source>
        <dbReference type="SAM" id="MobiDB-lite"/>
    </source>
</evidence>
<name>A0ABN7T1W0_OIKDI</name>
<keyword evidence="2" id="KW-0812">Transmembrane</keyword>
<feature type="compositionally biased region" description="Acidic residues" evidence="1">
    <location>
        <begin position="539"/>
        <end position="553"/>
    </location>
</feature>
<keyword evidence="2" id="KW-1133">Transmembrane helix</keyword>
<gene>
    <name evidence="3" type="ORF">OKIOD_LOCUS11731</name>
</gene>
<dbReference type="Pfam" id="PF13895">
    <property type="entry name" value="Ig_2"/>
    <property type="match status" value="1"/>
</dbReference>
<accession>A0ABN7T1W0</accession>
<organism evidence="3 4">
    <name type="scientific">Oikopleura dioica</name>
    <name type="common">Tunicate</name>
    <dbReference type="NCBI Taxonomy" id="34765"/>
    <lineage>
        <taxon>Eukaryota</taxon>
        <taxon>Metazoa</taxon>
        <taxon>Chordata</taxon>
        <taxon>Tunicata</taxon>
        <taxon>Appendicularia</taxon>
        <taxon>Copelata</taxon>
        <taxon>Oikopleuridae</taxon>
        <taxon>Oikopleura</taxon>
    </lineage>
</organism>
<sequence>MVKPWSLILSLASAEPVFGPKDKVEIKLNPEPLKTSADVLDFPDHFSLLRNGDDFKLSADIRVDGGLKTCGFFNSRLSVDFDGDTVSEFHVTPSGHVLTRSFDNGNAIHFSHLVQLALCNGNIKSCVLTAEQMSIEDLQFDVTFGGLEMTDSGKEVKVDFSCDEVIRDKSTFLHVWKEGQIQVSAEDTVLDSSDDALQTVASCNLTDLSPAVEMAEFLIGSFKKISQVSDGIAELQISGKELIAFGGKNIHGESIRCDALQMTDLSDPPTILKKYSATTKETIEFSYPTTYAKVSFDNTKFVRGMNYLQRGESTEISCDFDGFPLPTPKLVADGHEIKSNSFKIEDDASITCEAGKFSDTAYVNVFYLEEDSVELTLMQDPEEIYEGDIIELICHAHGTPLPDFSFYRSEKKLSKDDHHHYHAVVRAGNYSCTAGLDDFGIEYESNIVEIIPKIRPTADGDSLGMSSGLKIGIFILCIILLIIILLVIDFFVYKEKGLTNEALLKFNCICCNRDAVPKQQDEENPEEEIIVNDNHEDEVLSTENEEATPEVDPEVASTTSSSKQTVIANTEQQLAVSEQDTDTKPKENTE</sequence>
<feature type="compositionally biased region" description="Basic and acidic residues" evidence="1">
    <location>
        <begin position="581"/>
        <end position="590"/>
    </location>
</feature>
<dbReference type="Proteomes" id="UP001158576">
    <property type="component" value="Chromosome 1"/>
</dbReference>
<reference evidence="3 4" key="1">
    <citation type="submission" date="2021-04" db="EMBL/GenBank/DDBJ databases">
        <authorList>
            <person name="Bliznina A."/>
        </authorList>
    </citation>
    <scope>NUCLEOTIDE SEQUENCE [LARGE SCALE GENOMIC DNA]</scope>
</reference>
<dbReference type="InterPro" id="IPR036179">
    <property type="entry name" value="Ig-like_dom_sf"/>
</dbReference>
<proteinExistence type="predicted"/>
<feature type="compositionally biased region" description="Acidic residues" evidence="1">
    <location>
        <begin position="522"/>
        <end position="532"/>
    </location>
</feature>
<feature type="region of interest" description="Disordered" evidence="1">
    <location>
        <begin position="519"/>
        <end position="590"/>
    </location>
</feature>
<dbReference type="EMBL" id="OU015566">
    <property type="protein sequence ID" value="CAG5106710.1"/>
    <property type="molecule type" value="Genomic_DNA"/>
</dbReference>
<keyword evidence="4" id="KW-1185">Reference proteome</keyword>
<protein>
    <submittedName>
        <fullName evidence="3">Oidioi.mRNA.OKI2018_I69.chr1.g2966.t1.cds</fullName>
    </submittedName>
</protein>
<dbReference type="Gene3D" id="2.60.40.10">
    <property type="entry name" value="Immunoglobulins"/>
    <property type="match status" value="1"/>
</dbReference>
<evidence type="ECO:0000313" key="4">
    <source>
        <dbReference type="Proteomes" id="UP001158576"/>
    </source>
</evidence>
<feature type="compositionally biased region" description="Polar residues" evidence="1">
    <location>
        <begin position="556"/>
        <end position="578"/>
    </location>
</feature>
<keyword evidence="2" id="KW-0472">Membrane</keyword>